<name>A0A8H6FAW7_9LECA</name>
<sequence length="157" mass="17528">MFEDDPVIVERMVRYFRNHEHSESTPTTAQTPGTQAMGNARFYVLADRYIAVGMKDSAQANLEDCVSERSPLLQIPRAVLQGITDLAEECRRMSTLDWDPPAFGTKEKCKVMKNTRPRSGMASSSMLERTISLQVLRVRDKGSSNGVGQGSKCVIDR</sequence>
<keyword evidence="2" id="KW-1185">Reference proteome</keyword>
<gene>
    <name evidence="1" type="ORF">HO133_001628</name>
</gene>
<organism evidence="1 2">
    <name type="scientific">Letharia lupina</name>
    <dbReference type="NCBI Taxonomy" id="560253"/>
    <lineage>
        <taxon>Eukaryota</taxon>
        <taxon>Fungi</taxon>
        <taxon>Dikarya</taxon>
        <taxon>Ascomycota</taxon>
        <taxon>Pezizomycotina</taxon>
        <taxon>Lecanoromycetes</taxon>
        <taxon>OSLEUM clade</taxon>
        <taxon>Lecanoromycetidae</taxon>
        <taxon>Lecanorales</taxon>
        <taxon>Lecanorineae</taxon>
        <taxon>Parmeliaceae</taxon>
        <taxon>Letharia</taxon>
    </lineage>
</organism>
<dbReference type="GeneID" id="59330042"/>
<comment type="caution">
    <text evidence="1">The sequence shown here is derived from an EMBL/GenBank/DDBJ whole genome shotgun (WGS) entry which is preliminary data.</text>
</comment>
<accession>A0A8H6FAW7</accession>
<reference evidence="1 2" key="1">
    <citation type="journal article" date="2020" name="Genomics">
        <title>Complete, high-quality genomes from long-read metagenomic sequencing of two wolf lichen thalli reveals enigmatic genome architecture.</title>
        <authorList>
            <person name="McKenzie S.K."/>
            <person name="Walston R.F."/>
            <person name="Allen J.L."/>
        </authorList>
    </citation>
    <scope>NUCLEOTIDE SEQUENCE [LARGE SCALE GENOMIC DNA]</scope>
    <source>
        <strain evidence="1">WasteWater1</strain>
    </source>
</reference>
<dbReference type="AlphaFoldDB" id="A0A8H6FAW7"/>
<dbReference type="Proteomes" id="UP000593566">
    <property type="component" value="Unassembled WGS sequence"/>
</dbReference>
<dbReference type="EMBL" id="JACCJB010000013">
    <property type="protein sequence ID" value="KAF6221660.1"/>
    <property type="molecule type" value="Genomic_DNA"/>
</dbReference>
<dbReference type="RefSeq" id="XP_037151095.1">
    <property type="nucleotide sequence ID" value="XM_037292556.1"/>
</dbReference>
<proteinExistence type="predicted"/>
<evidence type="ECO:0000313" key="2">
    <source>
        <dbReference type="Proteomes" id="UP000593566"/>
    </source>
</evidence>
<evidence type="ECO:0000313" key="1">
    <source>
        <dbReference type="EMBL" id="KAF6221660.1"/>
    </source>
</evidence>
<protein>
    <submittedName>
        <fullName evidence="1">Uncharacterized protein</fullName>
    </submittedName>
</protein>